<evidence type="ECO:0000256" key="3">
    <source>
        <dbReference type="SAM" id="MobiDB-lite"/>
    </source>
</evidence>
<sequence length="988" mass="110622">MGKSKKKHAKEPKEEVFHVECILAARVESMGEVADWEYLVKWGGYGDEENSWEPASGVANCQQLLKRFWQHVGTDNEDYQTGYEIHAKEGWIRQEKAQFKKKFGKEIEREQALDRKSEDAYLPQTKFERKKSSQKKNSSLKGKGKQKAKVLLSDSSEDDAPLSSMSKTPTTGTKRKRSQSTLSSDSDQPLFKKPANSQPDRDIKGKGKQKEISTTPDETNPSSLFSDRESSPDIVSESRVGKDASSKPDLHIQTAFNSKEPDPAPPSAPDPAPPKSAVSQTASQPTPDVPQVSTPTTAQASTPTIPQKKPHLPSYKAPPRIQMIDIPVKSDDFSGISVKQRLSQSALTPTTPQASTKPPLPSRKDSALSKLSFKRTPAAPSTPTNQYTATSSRPSITVPKDNHASRQSSISHSPHVTFSASPSDHLMHEAEELLQAIMPPELAAPLETTADKPSEPVVPPQSIAKQIPVKIPKIWKWSGDMFCLQGKDSVAYGQVSLTDATPVANNGMPLSIAFPATVTSLQFVSQFARLVPLEHTGRLKTLSKYMEKHGLVAVSPTKPSFEETIESHVLYFPASSPIIKSFSGVPISKNVETLFFVAILARRVRDKPPAPAPSLSEHNVFKDQPKYIKNAELQHALRTLRYPPWLHDFLSHRPRDYCVWYDDDKQNMRGKQMPFDLKGGNLETYWLATILEQYGGVNKGYKADVEVIFVHVGAVKTLHKVGALVERRAKRPDILFVTFGTHQRVHPERWGFRRIYPVGESFLDCLTPGIFDHSTGGIMTFTPKALVEDPLGIHQRVSQISENSNWEAYIMPAVLGMAVHMHYKNGDALEAFDKGKFLYDFLLTAIDEGKVSFMCSPPTSSHPVCPTEPFKTKPFSERRFEEPVHEWLLDQALIIAAGPRQILEYSIREFRAKYANKSEDLYPTLVQADLSHDLWLMQQQPVIMDRYRRFVALKGELEKSSDRNGVEWSTTSTFDYKDNFCKYMQRNA</sequence>
<evidence type="ECO:0000256" key="2">
    <source>
        <dbReference type="ARBA" id="ARBA00023242"/>
    </source>
</evidence>
<feature type="region of interest" description="Disordered" evidence="3">
    <location>
        <begin position="110"/>
        <end position="421"/>
    </location>
</feature>
<dbReference type="OrthoDB" id="433924at2759"/>
<accession>A0A284RAZ9</accession>
<dbReference type="PROSITE" id="PS00598">
    <property type="entry name" value="CHROMO_1"/>
    <property type="match status" value="1"/>
</dbReference>
<feature type="compositionally biased region" description="Basic and acidic residues" evidence="3">
    <location>
        <begin position="110"/>
        <end position="119"/>
    </location>
</feature>
<keyword evidence="6" id="KW-1185">Reference proteome</keyword>
<dbReference type="STRING" id="47428.A0A284RAZ9"/>
<dbReference type="InterPro" id="IPR023779">
    <property type="entry name" value="Chromodomain_CS"/>
</dbReference>
<dbReference type="CDD" id="cd18968">
    <property type="entry name" value="chromodomain"/>
    <property type="match status" value="1"/>
</dbReference>
<feature type="compositionally biased region" description="Pro residues" evidence="3">
    <location>
        <begin position="263"/>
        <end position="274"/>
    </location>
</feature>
<feature type="domain" description="Chromo" evidence="4">
    <location>
        <begin position="17"/>
        <end position="80"/>
    </location>
</feature>
<evidence type="ECO:0000313" key="5">
    <source>
        <dbReference type="EMBL" id="SJL05909.1"/>
    </source>
</evidence>
<dbReference type="EMBL" id="FUEG01000006">
    <property type="protein sequence ID" value="SJL05909.1"/>
    <property type="molecule type" value="Genomic_DNA"/>
</dbReference>
<feature type="compositionally biased region" description="Basic and acidic residues" evidence="3">
    <location>
        <begin position="239"/>
        <end position="250"/>
    </location>
</feature>
<dbReference type="AlphaFoldDB" id="A0A284RAZ9"/>
<dbReference type="InterPro" id="IPR016197">
    <property type="entry name" value="Chromo-like_dom_sf"/>
</dbReference>
<gene>
    <name evidence="5" type="ORF">ARMOST_09245</name>
</gene>
<feature type="compositionally biased region" description="Basic and acidic residues" evidence="3">
    <location>
        <begin position="199"/>
        <end position="211"/>
    </location>
</feature>
<dbReference type="OMA" id="KKWRWSG"/>
<feature type="compositionally biased region" description="Low complexity" evidence="3">
    <location>
        <begin position="291"/>
        <end position="304"/>
    </location>
</feature>
<comment type="subcellular location">
    <subcellularLocation>
        <location evidence="1">Nucleus</location>
    </subcellularLocation>
</comment>
<dbReference type="InterPro" id="IPR023780">
    <property type="entry name" value="Chromo_domain"/>
</dbReference>
<evidence type="ECO:0000313" key="6">
    <source>
        <dbReference type="Proteomes" id="UP000219338"/>
    </source>
</evidence>
<dbReference type="InterPro" id="IPR000953">
    <property type="entry name" value="Chromo/chromo_shadow_dom"/>
</dbReference>
<dbReference type="Gene3D" id="2.40.50.40">
    <property type="match status" value="1"/>
</dbReference>
<dbReference type="Pfam" id="PF00385">
    <property type="entry name" value="Chromo"/>
    <property type="match status" value="1"/>
</dbReference>
<dbReference type="GO" id="GO:0005634">
    <property type="term" value="C:nucleus"/>
    <property type="evidence" value="ECO:0007669"/>
    <property type="project" value="UniProtKB-SubCell"/>
</dbReference>
<feature type="compositionally biased region" description="Polar residues" evidence="3">
    <location>
        <begin position="212"/>
        <end position="225"/>
    </location>
</feature>
<dbReference type="SUPFAM" id="SSF54160">
    <property type="entry name" value="Chromo domain-like"/>
    <property type="match status" value="1"/>
</dbReference>
<protein>
    <recommendedName>
        <fullName evidence="4">Chromo domain-containing protein</fullName>
    </recommendedName>
</protein>
<reference evidence="6" key="1">
    <citation type="journal article" date="2017" name="Nat. Ecol. Evol.">
        <title>Genome expansion and lineage-specific genetic innovations in the forest pathogenic fungi Armillaria.</title>
        <authorList>
            <person name="Sipos G."/>
            <person name="Prasanna A.N."/>
            <person name="Walter M.C."/>
            <person name="O'Connor E."/>
            <person name="Balint B."/>
            <person name="Krizsan K."/>
            <person name="Kiss B."/>
            <person name="Hess J."/>
            <person name="Varga T."/>
            <person name="Slot J."/>
            <person name="Riley R."/>
            <person name="Boka B."/>
            <person name="Rigling D."/>
            <person name="Barry K."/>
            <person name="Lee J."/>
            <person name="Mihaltcheva S."/>
            <person name="LaButti K."/>
            <person name="Lipzen A."/>
            <person name="Waldron R."/>
            <person name="Moloney N.M."/>
            <person name="Sperisen C."/>
            <person name="Kredics L."/>
            <person name="Vagvoelgyi C."/>
            <person name="Patrignani A."/>
            <person name="Fitzpatrick D."/>
            <person name="Nagy I."/>
            <person name="Doyle S."/>
            <person name="Anderson J.B."/>
            <person name="Grigoriev I.V."/>
            <person name="Gueldener U."/>
            <person name="Muensterkoetter M."/>
            <person name="Nagy L.G."/>
        </authorList>
    </citation>
    <scope>NUCLEOTIDE SEQUENCE [LARGE SCALE GENOMIC DNA]</scope>
    <source>
        <strain evidence="6">C18/9</strain>
    </source>
</reference>
<feature type="compositionally biased region" description="Polar residues" evidence="3">
    <location>
        <begin position="163"/>
        <end position="172"/>
    </location>
</feature>
<evidence type="ECO:0000256" key="1">
    <source>
        <dbReference type="ARBA" id="ARBA00004123"/>
    </source>
</evidence>
<dbReference type="GO" id="GO:0006338">
    <property type="term" value="P:chromatin remodeling"/>
    <property type="evidence" value="ECO:0007669"/>
    <property type="project" value="UniProtKB-ARBA"/>
</dbReference>
<dbReference type="Proteomes" id="UP000219338">
    <property type="component" value="Unassembled WGS sequence"/>
</dbReference>
<feature type="compositionally biased region" description="Polar residues" evidence="3">
    <location>
        <begin position="405"/>
        <end position="421"/>
    </location>
</feature>
<feature type="compositionally biased region" description="Polar residues" evidence="3">
    <location>
        <begin position="379"/>
        <end position="395"/>
    </location>
</feature>
<evidence type="ECO:0000259" key="4">
    <source>
        <dbReference type="PROSITE" id="PS50013"/>
    </source>
</evidence>
<dbReference type="PROSITE" id="PS50013">
    <property type="entry name" value="CHROMO_2"/>
    <property type="match status" value="1"/>
</dbReference>
<proteinExistence type="predicted"/>
<feature type="compositionally biased region" description="Polar residues" evidence="3">
    <location>
        <begin position="340"/>
        <end position="356"/>
    </location>
</feature>
<organism evidence="5 6">
    <name type="scientific">Armillaria ostoyae</name>
    <name type="common">Armillaria root rot fungus</name>
    <dbReference type="NCBI Taxonomy" id="47428"/>
    <lineage>
        <taxon>Eukaryota</taxon>
        <taxon>Fungi</taxon>
        <taxon>Dikarya</taxon>
        <taxon>Basidiomycota</taxon>
        <taxon>Agaricomycotina</taxon>
        <taxon>Agaricomycetes</taxon>
        <taxon>Agaricomycetidae</taxon>
        <taxon>Agaricales</taxon>
        <taxon>Marasmiineae</taxon>
        <taxon>Physalacriaceae</taxon>
        <taxon>Armillaria</taxon>
    </lineage>
</organism>
<keyword evidence="2" id="KW-0539">Nucleus</keyword>
<name>A0A284RAZ9_ARMOS</name>
<dbReference type="SMART" id="SM00298">
    <property type="entry name" value="CHROMO"/>
    <property type="match status" value="1"/>
</dbReference>